<keyword evidence="1" id="KW-0443">Lipid metabolism</keyword>
<proteinExistence type="predicted"/>
<dbReference type="InterPro" id="IPR016035">
    <property type="entry name" value="Acyl_Trfase/lysoPLipase"/>
</dbReference>
<dbReference type="Gene3D" id="3.40.1090.10">
    <property type="entry name" value="Cytosolic phospholipase A2 catalytic domain"/>
    <property type="match status" value="2"/>
</dbReference>
<dbReference type="PANTHER" id="PTHR46394">
    <property type="entry name" value="ANNEXIN"/>
    <property type="match status" value="1"/>
</dbReference>
<feature type="domain" description="PNPLA" evidence="2">
    <location>
        <begin position="21"/>
        <end position="205"/>
    </location>
</feature>
<evidence type="ECO:0000259" key="2">
    <source>
        <dbReference type="PROSITE" id="PS51635"/>
    </source>
</evidence>
<dbReference type="PROSITE" id="PS51635">
    <property type="entry name" value="PNPLA"/>
    <property type="match status" value="1"/>
</dbReference>
<name>A0A6C0DML3_9ZZZZ</name>
<dbReference type="AlphaFoldDB" id="A0A6C0DML3"/>
<dbReference type="PANTHER" id="PTHR46394:SF1">
    <property type="entry name" value="PNPLA DOMAIN-CONTAINING PROTEIN"/>
    <property type="match status" value="1"/>
</dbReference>
<evidence type="ECO:0000313" key="3">
    <source>
        <dbReference type="EMBL" id="QHT17099.1"/>
    </source>
</evidence>
<organism evidence="3">
    <name type="scientific">viral metagenome</name>
    <dbReference type="NCBI Taxonomy" id="1070528"/>
    <lineage>
        <taxon>unclassified sequences</taxon>
        <taxon>metagenomes</taxon>
        <taxon>organismal metagenomes</taxon>
    </lineage>
</organism>
<dbReference type="InterPro" id="IPR002641">
    <property type="entry name" value="PNPLA_dom"/>
</dbReference>
<dbReference type="GO" id="GO:0006629">
    <property type="term" value="P:lipid metabolic process"/>
    <property type="evidence" value="ECO:0007669"/>
    <property type="project" value="UniProtKB-KW"/>
</dbReference>
<protein>
    <recommendedName>
        <fullName evidence="2">PNPLA domain-containing protein</fullName>
    </recommendedName>
</protein>
<accession>A0A6C0DML3</accession>
<dbReference type="EMBL" id="MN739631">
    <property type="protein sequence ID" value="QHT17099.1"/>
    <property type="molecule type" value="Genomic_DNA"/>
</dbReference>
<evidence type="ECO:0000256" key="1">
    <source>
        <dbReference type="ARBA" id="ARBA00023098"/>
    </source>
</evidence>
<dbReference type="Pfam" id="PF01734">
    <property type="entry name" value="Patatin"/>
    <property type="match status" value="1"/>
</dbReference>
<dbReference type="SUPFAM" id="SSF52151">
    <property type="entry name" value="FabD/lysophospholipase-like"/>
    <property type="match status" value="1"/>
</dbReference>
<sequence length="304" mass="34818">MKGLENHSIPTDTSKPCIKHLVIPGGGVAGFAYYGILRNSNQEGYWNIDNIETIYSTSAGAMLAVLIALKYDWEICDDYLIKRPWHNVFKFDVQMIFASLQKKGIFDIKVLEDVFAPLFNGKDISIDITMKEFFDLTNIEIHIYATEINTFENVDFSYKTYPDIRVIDAVYASSALPIVFSPIIINDKCYCDGAFFSNYPINNCLNDGINRTEVFGIQNEYSVNDNKCIDNNSTLFDYIMNIMNKTIEHVFSNKKHDDIAMEITIISPRISIYNIFNTVSSMEERIKLINYGSESFAKYIEERA</sequence>
<reference evidence="3" key="1">
    <citation type="journal article" date="2020" name="Nature">
        <title>Giant virus diversity and host interactions through global metagenomics.</title>
        <authorList>
            <person name="Schulz F."/>
            <person name="Roux S."/>
            <person name="Paez-Espino D."/>
            <person name="Jungbluth S."/>
            <person name="Walsh D.A."/>
            <person name="Denef V.J."/>
            <person name="McMahon K.D."/>
            <person name="Konstantinidis K.T."/>
            <person name="Eloe-Fadrosh E.A."/>
            <person name="Kyrpides N.C."/>
            <person name="Woyke T."/>
        </authorList>
    </citation>
    <scope>NUCLEOTIDE SEQUENCE</scope>
    <source>
        <strain evidence="3">GVMAG-M-3300023174-24</strain>
    </source>
</reference>
<dbReference type="InterPro" id="IPR052580">
    <property type="entry name" value="Lipid_Hydrolase"/>
</dbReference>